<feature type="transmembrane region" description="Helical" evidence="6">
    <location>
        <begin position="107"/>
        <end position="130"/>
    </location>
</feature>
<dbReference type="EMBL" id="JAPXFL010000002">
    <property type="protein sequence ID" value="KAK9510556.1"/>
    <property type="molecule type" value="Genomic_DNA"/>
</dbReference>
<evidence type="ECO:0000256" key="6">
    <source>
        <dbReference type="SAM" id="Phobius"/>
    </source>
</evidence>
<accession>A0AAW1DI87</accession>
<evidence type="ECO:0000256" key="4">
    <source>
        <dbReference type="ARBA" id="ARBA00023054"/>
    </source>
</evidence>
<evidence type="ECO:0000256" key="5">
    <source>
        <dbReference type="ARBA" id="ARBA00023136"/>
    </source>
</evidence>
<keyword evidence="2 6" id="KW-0812">Transmembrane</keyword>
<dbReference type="GO" id="GO:0016020">
    <property type="term" value="C:membrane"/>
    <property type="evidence" value="ECO:0007669"/>
    <property type="project" value="UniProtKB-SubCell"/>
</dbReference>
<keyword evidence="4" id="KW-0175">Coiled coil</keyword>
<evidence type="ECO:0000256" key="2">
    <source>
        <dbReference type="ARBA" id="ARBA00022692"/>
    </source>
</evidence>
<dbReference type="Proteomes" id="UP001461498">
    <property type="component" value="Unassembled WGS sequence"/>
</dbReference>
<dbReference type="GO" id="GO:0005739">
    <property type="term" value="C:mitochondrion"/>
    <property type="evidence" value="ECO:0007669"/>
    <property type="project" value="TreeGrafter"/>
</dbReference>
<dbReference type="AlphaFoldDB" id="A0AAW1DI87"/>
<reference evidence="8 9" key="1">
    <citation type="submission" date="2022-12" db="EMBL/GenBank/DDBJ databases">
        <title>Chromosome-level genome assembly of true bugs.</title>
        <authorList>
            <person name="Ma L."/>
            <person name="Li H."/>
        </authorList>
    </citation>
    <scope>NUCLEOTIDE SEQUENCE [LARGE SCALE GENOMIC DNA]</scope>
    <source>
        <strain evidence="8">Lab_2022b</strain>
    </source>
</reference>
<gene>
    <name evidence="8" type="ORF">O3M35_005307</name>
</gene>
<organism evidence="8 9">
    <name type="scientific">Rhynocoris fuscipes</name>
    <dbReference type="NCBI Taxonomy" id="488301"/>
    <lineage>
        <taxon>Eukaryota</taxon>
        <taxon>Metazoa</taxon>
        <taxon>Ecdysozoa</taxon>
        <taxon>Arthropoda</taxon>
        <taxon>Hexapoda</taxon>
        <taxon>Insecta</taxon>
        <taxon>Pterygota</taxon>
        <taxon>Neoptera</taxon>
        <taxon>Paraneoptera</taxon>
        <taxon>Hemiptera</taxon>
        <taxon>Heteroptera</taxon>
        <taxon>Panheteroptera</taxon>
        <taxon>Cimicomorpha</taxon>
        <taxon>Reduviidae</taxon>
        <taxon>Harpactorinae</taxon>
        <taxon>Harpactorini</taxon>
        <taxon>Rhynocoris</taxon>
    </lineage>
</organism>
<proteinExistence type="predicted"/>
<comment type="caution">
    <text evidence="8">The sequence shown here is derived from an EMBL/GenBank/DDBJ whole genome shotgun (WGS) entry which is preliminary data.</text>
</comment>
<keyword evidence="9" id="KW-1185">Reference proteome</keyword>
<feature type="domain" description="DUF1279" evidence="7">
    <location>
        <begin position="98"/>
        <end position="187"/>
    </location>
</feature>
<dbReference type="InterPro" id="IPR045866">
    <property type="entry name" value="FAM210A/B-like"/>
</dbReference>
<dbReference type="Pfam" id="PF06916">
    <property type="entry name" value="FAM210A-B_dom"/>
    <property type="match status" value="1"/>
</dbReference>
<name>A0AAW1DI87_9HEMI</name>
<sequence length="249" mass="28681">MATLTKLTFLLRDVKVILFHRHNVNLINNLCARSLYAVGNSPPYALKCSNNNRNGHLTHTILGHVPRIHTTSTYFAEPKEVGSTGSSEEETKKLTLFQRFKAMYRDYWYVLVPVHIVTSAFWFGGFYYAAKSGIDIVAFMEKLNFSETIIDKVRNSGHSTTGYIAISYALYKIFTPLRYTVTLGGTTISINYLKKWGYIKPIIKKKELQKMISDKRESLRERRIALKNKVMYKFNQKKSCAEQELKGNQ</sequence>
<dbReference type="PANTHER" id="PTHR21377:SF1">
    <property type="entry name" value="PROTEIN FAM210A"/>
    <property type="match status" value="1"/>
</dbReference>
<dbReference type="InterPro" id="IPR009688">
    <property type="entry name" value="FAM210A/B-like_dom"/>
</dbReference>
<evidence type="ECO:0000313" key="9">
    <source>
        <dbReference type="Proteomes" id="UP001461498"/>
    </source>
</evidence>
<protein>
    <recommendedName>
        <fullName evidence="7">DUF1279 domain-containing protein</fullName>
    </recommendedName>
</protein>
<evidence type="ECO:0000313" key="8">
    <source>
        <dbReference type="EMBL" id="KAK9510556.1"/>
    </source>
</evidence>
<evidence type="ECO:0000256" key="1">
    <source>
        <dbReference type="ARBA" id="ARBA00004167"/>
    </source>
</evidence>
<evidence type="ECO:0000256" key="3">
    <source>
        <dbReference type="ARBA" id="ARBA00022989"/>
    </source>
</evidence>
<dbReference type="PANTHER" id="PTHR21377">
    <property type="entry name" value="PROTEIN FAM210B, MITOCHONDRIAL"/>
    <property type="match status" value="1"/>
</dbReference>
<comment type="subcellular location">
    <subcellularLocation>
        <location evidence="1">Membrane</location>
        <topology evidence="1">Single-pass membrane protein</topology>
    </subcellularLocation>
</comment>
<keyword evidence="5 6" id="KW-0472">Membrane</keyword>
<evidence type="ECO:0000259" key="7">
    <source>
        <dbReference type="Pfam" id="PF06916"/>
    </source>
</evidence>
<keyword evidence="3 6" id="KW-1133">Transmembrane helix</keyword>